<protein>
    <submittedName>
        <fullName evidence="1">Uncharacterized protein</fullName>
    </submittedName>
</protein>
<proteinExistence type="predicted"/>
<name>A0A5K1FKB7_9MAGN</name>
<gene>
    <name evidence="1" type="ORF">NYM_LOCUS24586</name>
</gene>
<evidence type="ECO:0000313" key="1">
    <source>
        <dbReference type="EMBL" id="VVW63608.1"/>
    </source>
</evidence>
<reference evidence="1" key="1">
    <citation type="submission" date="2019-09" db="EMBL/GenBank/DDBJ databases">
        <authorList>
            <person name="Zhang L."/>
        </authorList>
    </citation>
    <scope>NUCLEOTIDE SEQUENCE</scope>
</reference>
<sequence length="21" mass="2514">MQNSLTLMKVHLTMQMKVHRS</sequence>
<organism evidence="1">
    <name type="scientific">Nymphaea colorata</name>
    <name type="common">pocket water lily</name>
    <dbReference type="NCBI Taxonomy" id="210225"/>
    <lineage>
        <taxon>Eukaryota</taxon>
        <taxon>Viridiplantae</taxon>
        <taxon>Streptophyta</taxon>
        <taxon>Embryophyta</taxon>
        <taxon>Tracheophyta</taxon>
        <taxon>Spermatophyta</taxon>
        <taxon>Magnoliopsida</taxon>
        <taxon>Nymphaeales</taxon>
        <taxon>Nymphaeaceae</taxon>
        <taxon>Nymphaea</taxon>
    </lineage>
</organism>
<dbReference type="Gramene" id="NC8G0059760.1">
    <property type="protein sequence ID" value="NC8G0059760.1:cds"/>
    <property type="gene ID" value="NC8G0059760"/>
</dbReference>
<dbReference type="EMBL" id="LR721786">
    <property type="protein sequence ID" value="VVW63608.1"/>
    <property type="molecule type" value="Genomic_DNA"/>
</dbReference>
<accession>A0A5K1FKB7</accession>
<dbReference type="AlphaFoldDB" id="A0A5K1FKB7"/>